<feature type="transmembrane region" description="Helical" evidence="6">
    <location>
        <begin position="127"/>
        <end position="152"/>
    </location>
</feature>
<dbReference type="RefSeq" id="WP_345065356.1">
    <property type="nucleotide sequence ID" value="NZ_BAABCN010000004.1"/>
</dbReference>
<evidence type="ECO:0000313" key="8">
    <source>
        <dbReference type="Proteomes" id="UP001501803"/>
    </source>
</evidence>
<evidence type="ECO:0000256" key="4">
    <source>
        <dbReference type="ARBA" id="ARBA00022989"/>
    </source>
</evidence>
<dbReference type="PANTHER" id="PTHR11706:SF33">
    <property type="entry name" value="NATURAL RESISTANCE-ASSOCIATED MACROPHAGE PROTEIN 2"/>
    <property type="match status" value="1"/>
</dbReference>
<feature type="transmembrane region" description="Helical" evidence="6">
    <location>
        <begin position="337"/>
        <end position="358"/>
    </location>
</feature>
<dbReference type="Pfam" id="PF01566">
    <property type="entry name" value="Nramp"/>
    <property type="match status" value="1"/>
</dbReference>
<sequence length="426" mass="44481">MPKDLLTRAAPRAGSTATPASARLIWLLGPALVAGVAYLDPGNVASNMTAGARYGYLLVWVVVAANVMAWLIQYLSAKLGIVTGKSLPEILGERIRRPLARRLYWIQAELVAMATDLAEIIGGAVALYLLFGVPLLVGGIITGTISMIVLAVQTRRGPRTFERVIISLMLIITVGFTAGVFFAPPDAAGFAAGLVPRFEGADSVLLAASILGATIMPHAIYAHSALARDRFPQPQATSSVGTLPTRRLLWATKWDVSIAMLIAGTVNLAILLLAASALQGVAGTDTLQGAYTALQTTLGPAVATIFAVGLLASGLASTSVGAYAGAEIMHGLLHVRIPLVLRRLVTLIPALVILGSGFDPTQALVLSQVVLSFGIPFALIPLVWVSAQRGLLGEFANRWFTTAAGALCAVLLVALNVVLLVLIFTG</sequence>
<feature type="transmembrane region" description="Helical" evidence="6">
    <location>
        <begin position="203"/>
        <end position="222"/>
    </location>
</feature>
<dbReference type="InterPro" id="IPR001046">
    <property type="entry name" value="NRAMP_fam"/>
</dbReference>
<feature type="transmembrane region" description="Helical" evidence="6">
    <location>
        <begin position="364"/>
        <end position="387"/>
    </location>
</feature>
<keyword evidence="2" id="KW-0813">Transport</keyword>
<comment type="subcellular location">
    <subcellularLocation>
        <location evidence="1">Membrane</location>
        <topology evidence="1">Multi-pass membrane protein</topology>
    </subcellularLocation>
</comment>
<keyword evidence="4 6" id="KW-1133">Transmembrane helix</keyword>
<keyword evidence="5 6" id="KW-0472">Membrane</keyword>
<feature type="transmembrane region" description="Helical" evidence="6">
    <location>
        <begin position="256"/>
        <end position="278"/>
    </location>
</feature>
<proteinExistence type="predicted"/>
<feature type="transmembrane region" description="Helical" evidence="6">
    <location>
        <begin position="164"/>
        <end position="183"/>
    </location>
</feature>
<feature type="transmembrane region" description="Helical" evidence="6">
    <location>
        <begin position="103"/>
        <end position="121"/>
    </location>
</feature>
<evidence type="ECO:0000256" key="6">
    <source>
        <dbReference type="SAM" id="Phobius"/>
    </source>
</evidence>
<dbReference type="NCBIfam" id="NF001923">
    <property type="entry name" value="PRK00701.1"/>
    <property type="match status" value="1"/>
</dbReference>
<dbReference type="PRINTS" id="PR00447">
    <property type="entry name" value="NATRESASSCMP"/>
</dbReference>
<evidence type="ECO:0000313" key="7">
    <source>
        <dbReference type="EMBL" id="GAA3876460.1"/>
    </source>
</evidence>
<reference evidence="8" key="1">
    <citation type="journal article" date="2019" name="Int. J. Syst. Evol. Microbiol.">
        <title>The Global Catalogue of Microorganisms (GCM) 10K type strain sequencing project: providing services to taxonomists for standard genome sequencing and annotation.</title>
        <authorList>
            <consortium name="The Broad Institute Genomics Platform"/>
            <consortium name="The Broad Institute Genome Sequencing Center for Infectious Disease"/>
            <person name="Wu L."/>
            <person name="Ma J."/>
        </authorList>
    </citation>
    <scope>NUCLEOTIDE SEQUENCE [LARGE SCALE GENOMIC DNA]</scope>
    <source>
        <strain evidence="8">JCM 17021</strain>
    </source>
</reference>
<evidence type="ECO:0000256" key="3">
    <source>
        <dbReference type="ARBA" id="ARBA00022692"/>
    </source>
</evidence>
<dbReference type="NCBIfam" id="NF037982">
    <property type="entry name" value="Nramp_1"/>
    <property type="match status" value="1"/>
</dbReference>
<gene>
    <name evidence="7" type="ORF">GCM10022381_18800</name>
</gene>
<keyword evidence="3 6" id="KW-0812">Transmembrane</keyword>
<comment type="caution">
    <text evidence="7">The sequence shown here is derived from an EMBL/GenBank/DDBJ whole genome shotgun (WGS) entry which is preliminary data.</text>
</comment>
<evidence type="ECO:0000256" key="2">
    <source>
        <dbReference type="ARBA" id="ARBA00022448"/>
    </source>
</evidence>
<dbReference type="EMBL" id="BAABCN010000004">
    <property type="protein sequence ID" value="GAA3876460.1"/>
    <property type="molecule type" value="Genomic_DNA"/>
</dbReference>
<dbReference type="PANTHER" id="PTHR11706">
    <property type="entry name" value="SOLUTE CARRIER PROTEIN FAMILY 11 MEMBER"/>
    <property type="match status" value="1"/>
</dbReference>
<dbReference type="Proteomes" id="UP001501803">
    <property type="component" value="Unassembled WGS sequence"/>
</dbReference>
<organism evidence="7 8">
    <name type="scientific">Leifsonia kafniensis</name>
    <dbReference type="NCBI Taxonomy" id="475957"/>
    <lineage>
        <taxon>Bacteria</taxon>
        <taxon>Bacillati</taxon>
        <taxon>Actinomycetota</taxon>
        <taxon>Actinomycetes</taxon>
        <taxon>Micrococcales</taxon>
        <taxon>Microbacteriaceae</taxon>
        <taxon>Leifsonia</taxon>
    </lineage>
</organism>
<feature type="transmembrane region" description="Helical" evidence="6">
    <location>
        <begin position="20"/>
        <end position="39"/>
    </location>
</feature>
<feature type="transmembrane region" description="Helical" evidence="6">
    <location>
        <begin position="399"/>
        <end position="424"/>
    </location>
</feature>
<dbReference type="NCBIfam" id="TIGR01197">
    <property type="entry name" value="nramp"/>
    <property type="match status" value="1"/>
</dbReference>
<evidence type="ECO:0000256" key="5">
    <source>
        <dbReference type="ARBA" id="ARBA00023136"/>
    </source>
</evidence>
<evidence type="ECO:0000256" key="1">
    <source>
        <dbReference type="ARBA" id="ARBA00004141"/>
    </source>
</evidence>
<feature type="transmembrane region" description="Helical" evidence="6">
    <location>
        <begin position="54"/>
        <end position="75"/>
    </location>
</feature>
<accession>A0ABP7KG65</accession>
<name>A0ABP7KG65_9MICO</name>
<keyword evidence="8" id="KW-1185">Reference proteome</keyword>
<protein>
    <submittedName>
        <fullName evidence="7">Nramp family divalent metal transporter</fullName>
    </submittedName>
</protein>
<feature type="transmembrane region" description="Helical" evidence="6">
    <location>
        <begin position="298"/>
        <end position="325"/>
    </location>
</feature>